<dbReference type="InterPro" id="IPR030456">
    <property type="entry name" value="TF_fork_head_CS_2"/>
</dbReference>
<feature type="region of interest" description="Disordered" evidence="7">
    <location>
        <begin position="285"/>
        <end position="304"/>
    </location>
</feature>
<evidence type="ECO:0000256" key="4">
    <source>
        <dbReference type="ARBA" id="ARBA00023163"/>
    </source>
</evidence>
<dbReference type="GO" id="GO:0000987">
    <property type="term" value="F:cis-regulatory region sequence-specific DNA binding"/>
    <property type="evidence" value="ECO:0007669"/>
    <property type="project" value="TreeGrafter"/>
</dbReference>
<evidence type="ECO:0000256" key="3">
    <source>
        <dbReference type="ARBA" id="ARBA00023125"/>
    </source>
</evidence>
<feature type="compositionally biased region" description="Low complexity" evidence="7">
    <location>
        <begin position="285"/>
        <end position="294"/>
    </location>
</feature>
<dbReference type="PANTHER" id="PTHR13962">
    <property type="entry name" value="FORKHEAD BOX PROTEIN N3-LIKE PROTEIN-RELATED"/>
    <property type="match status" value="1"/>
</dbReference>
<proteinExistence type="predicted"/>
<feature type="compositionally biased region" description="Pro residues" evidence="7">
    <location>
        <begin position="176"/>
        <end position="189"/>
    </location>
</feature>
<dbReference type="InterPro" id="IPR047119">
    <property type="entry name" value="FOXN2/3-like"/>
</dbReference>
<dbReference type="InterPro" id="IPR036388">
    <property type="entry name" value="WH-like_DNA-bd_sf"/>
</dbReference>
<dbReference type="SMART" id="SM00339">
    <property type="entry name" value="FH"/>
    <property type="match status" value="1"/>
</dbReference>
<evidence type="ECO:0000256" key="6">
    <source>
        <dbReference type="PROSITE-ProRule" id="PRU00089"/>
    </source>
</evidence>
<dbReference type="PROSITE" id="PS00658">
    <property type="entry name" value="FORK_HEAD_2"/>
    <property type="match status" value="1"/>
</dbReference>
<accession>A0A7R8X6K4</accession>
<dbReference type="PROSITE" id="PS50039">
    <property type="entry name" value="FORK_HEAD_3"/>
    <property type="match status" value="1"/>
</dbReference>
<dbReference type="Pfam" id="PF00250">
    <property type="entry name" value="Forkhead"/>
    <property type="match status" value="1"/>
</dbReference>
<evidence type="ECO:0000259" key="8">
    <source>
        <dbReference type="PROSITE" id="PS50039"/>
    </source>
</evidence>
<dbReference type="AlphaFoldDB" id="A0A7R8X6K4"/>
<keyword evidence="5 6" id="KW-0539">Nucleus</keyword>
<evidence type="ECO:0000256" key="2">
    <source>
        <dbReference type="ARBA" id="ARBA00023015"/>
    </source>
</evidence>
<keyword evidence="2" id="KW-0805">Transcription regulation</keyword>
<evidence type="ECO:0000313" key="10">
    <source>
        <dbReference type="Proteomes" id="UP000677054"/>
    </source>
</evidence>
<dbReference type="OrthoDB" id="5954824at2759"/>
<feature type="region of interest" description="Disordered" evidence="7">
    <location>
        <begin position="130"/>
        <end position="206"/>
    </location>
</feature>
<dbReference type="Proteomes" id="UP000677054">
    <property type="component" value="Unassembled WGS sequence"/>
</dbReference>
<dbReference type="EMBL" id="CAJPEV010000159">
    <property type="protein sequence ID" value="CAG0881576.1"/>
    <property type="molecule type" value="Genomic_DNA"/>
</dbReference>
<evidence type="ECO:0000313" key="9">
    <source>
        <dbReference type="EMBL" id="CAD7241641.1"/>
    </source>
</evidence>
<keyword evidence="10" id="KW-1185">Reference proteome</keyword>
<evidence type="ECO:0000256" key="1">
    <source>
        <dbReference type="ARBA" id="ARBA00004123"/>
    </source>
</evidence>
<keyword evidence="3 6" id="KW-0238">DNA-binding</keyword>
<feature type="domain" description="Fork-head" evidence="8">
    <location>
        <begin position="207"/>
        <end position="277"/>
    </location>
</feature>
<protein>
    <recommendedName>
        <fullName evidence="8">Fork-head domain-containing protein</fullName>
    </recommendedName>
</protein>
<reference evidence="9" key="1">
    <citation type="submission" date="2020-11" db="EMBL/GenBank/DDBJ databases">
        <authorList>
            <person name="Tran Van P."/>
        </authorList>
    </citation>
    <scope>NUCLEOTIDE SEQUENCE</scope>
</reference>
<gene>
    <name evidence="9" type="ORF">DSTB1V02_LOCUS1624</name>
</gene>
<dbReference type="InterPro" id="IPR036390">
    <property type="entry name" value="WH_DNA-bd_sf"/>
</dbReference>
<name>A0A7R8X6K4_9CRUS</name>
<organism evidence="9">
    <name type="scientific">Darwinula stevensoni</name>
    <dbReference type="NCBI Taxonomy" id="69355"/>
    <lineage>
        <taxon>Eukaryota</taxon>
        <taxon>Metazoa</taxon>
        <taxon>Ecdysozoa</taxon>
        <taxon>Arthropoda</taxon>
        <taxon>Crustacea</taxon>
        <taxon>Oligostraca</taxon>
        <taxon>Ostracoda</taxon>
        <taxon>Podocopa</taxon>
        <taxon>Podocopida</taxon>
        <taxon>Darwinulocopina</taxon>
        <taxon>Darwinuloidea</taxon>
        <taxon>Darwinulidae</taxon>
        <taxon>Darwinula</taxon>
    </lineage>
</organism>
<dbReference type="GO" id="GO:0003700">
    <property type="term" value="F:DNA-binding transcription factor activity"/>
    <property type="evidence" value="ECO:0007669"/>
    <property type="project" value="InterPro"/>
</dbReference>
<dbReference type="GO" id="GO:0005634">
    <property type="term" value="C:nucleus"/>
    <property type="evidence" value="ECO:0007669"/>
    <property type="project" value="UniProtKB-SubCell"/>
</dbReference>
<evidence type="ECO:0000256" key="5">
    <source>
        <dbReference type="ARBA" id="ARBA00023242"/>
    </source>
</evidence>
<dbReference type="Gene3D" id="1.10.10.10">
    <property type="entry name" value="Winged helix-like DNA-binding domain superfamily/Winged helix DNA-binding domain"/>
    <property type="match status" value="1"/>
</dbReference>
<feature type="compositionally biased region" description="Basic and acidic residues" evidence="7">
    <location>
        <begin position="295"/>
        <end position="304"/>
    </location>
</feature>
<dbReference type="SUPFAM" id="SSF46785">
    <property type="entry name" value="Winged helix' DNA-binding domain"/>
    <property type="match status" value="1"/>
</dbReference>
<sequence>MHAYMPVPRTKMPTSSNRAVKSRRGKRPYEGPNGNGSSASNEDGDRELERMTLLAVESIKREMNKASNGNPPSSDLFDPAMNGYMQETGGSHFQADGNNSSSAGEFFDLVETGEPPNLSWLMNFRLDPLFPEDDQTNNNTTNNNYPLDPTRMNRNPGPICKDCGLPLEGDGAGPPGEAPPSPPPSPPAPHDQGGMVSPVTPMNPSQKPPYTYTELIAQALKENGEMTVSAIYKWIIERFPFFKTKDSRWKNSVRHNLSINPQFQKGCKSRHGHLWTLAYVGSQVGNNHQNQQGKGNEDSGEDPRFHWKKRKLGQLECQCRHRRREDNKENYAKEENRNALQASAEIILNGGVSQKVEVQFLSPIPEQQNLYHSQDFLNYVSREEVVGDGTEMYGTGSLNARMPGEHHHYYHHHHHHQHGMEVTTSTEASTSHVLAESLQIECEQVDMPLFGEDILLTNAHFPILSPS</sequence>
<keyword evidence="4" id="KW-0804">Transcription</keyword>
<comment type="subcellular location">
    <subcellularLocation>
        <location evidence="1 6">Nucleus</location>
    </subcellularLocation>
</comment>
<evidence type="ECO:0000256" key="7">
    <source>
        <dbReference type="SAM" id="MobiDB-lite"/>
    </source>
</evidence>
<dbReference type="CDD" id="cd00059">
    <property type="entry name" value="FH_FOX"/>
    <property type="match status" value="1"/>
</dbReference>
<dbReference type="PANTHER" id="PTHR13962:SF17">
    <property type="entry name" value="FORKHEAD BOX PROTEIN N4"/>
    <property type="match status" value="1"/>
</dbReference>
<feature type="region of interest" description="Disordered" evidence="7">
    <location>
        <begin position="1"/>
        <end position="51"/>
    </location>
</feature>
<dbReference type="InterPro" id="IPR001766">
    <property type="entry name" value="Fork_head_dom"/>
</dbReference>
<dbReference type="PRINTS" id="PR00053">
    <property type="entry name" value="FORKHEAD"/>
</dbReference>
<dbReference type="EMBL" id="LR899676">
    <property type="protein sequence ID" value="CAD7241641.1"/>
    <property type="molecule type" value="Genomic_DNA"/>
</dbReference>
<feature type="DNA-binding region" description="Fork-head" evidence="6">
    <location>
        <begin position="207"/>
        <end position="277"/>
    </location>
</feature>